<comment type="caution">
    <text evidence="2">The sequence shown here is derived from an EMBL/GenBank/DDBJ whole genome shotgun (WGS) entry which is preliminary data.</text>
</comment>
<proteinExistence type="predicted"/>
<gene>
    <name evidence="2" type="ORF">GCM10012289_09120</name>
</gene>
<dbReference type="Proteomes" id="UP000646523">
    <property type="component" value="Unassembled WGS sequence"/>
</dbReference>
<name>A0A917YQI9_9ACTN</name>
<feature type="compositionally biased region" description="Pro residues" evidence="1">
    <location>
        <begin position="172"/>
        <end position="181"/>
    </location>
</feature>
<dbReference type="EMBL" id="BMNH01000002">
    <property type="protein sequence ID" value="GGO63067.1"/>
    <property type="molecule type" value="Genomic_DNA"/>
</dbReference>
<keyword evidence="3" id="KW-1185">Reference proteome</keyword>
<dbReference type="RefSeq" id="WP_189122691.1">
    <property type="nucleotide sequence ID" value="NZ_BMNH01000002.1"/>
</dbReference>
<reference evidence="2" key="2">
    <citation type="submission" date="2020-09" db="EMBL/GenBank/DDBJ databases">
        <authorList>
            <person name="Sun Q."/>
            <person name="Zhou Y."/>
        </authorList>
    </citation>
    <scope>NUCLEOTIDE SEQUENCE</scope>
    <source>
        <strain evidence="2">CGMCC 4.7368</strain>
    </source>
</reference>
<protein>
    <submittedName>
        <fullName evidence="2">Uncharacterized protein</fullName>
    </submittedName>
</protein>
<organism evidence="2 3">
    <name type="scientific">Nonomuraea cavernae</name>
    <dbReference type="NCBI Taxonomy" id="2045107"/>
    <lineage>
        <taxon>Bacteria</taxon>
        <taxon>Bacillati</taxon>
        <taxon>Actinomycetota</taxon>
        <taxon>Actinomycetes</taxon>
        <taxon>Streptosporangiales</taxon>
        <taxon>Streptosporangiaceae</taxon>
        <taxon>Nonomuraea</taxon>
    </lineage>
</organism>
<feature type="region of interest" description="Disordered" evidence="1">
    <location>
        <begin position="158"/>
        <end position="181"/>
    </location>
</feature>
<reference evidence="2" key="1">
    <citation type="journal article" date="2014" name="Int. J. Syst. Evol. Microbiol.">
        <title>Complete genome sequence of Corynebacterium casei LMG S-19264T (=DSM 44701T), isolated from a smear-ripened cheese.</title>
        <authorList>
            <consortium name="US DOE Joint Genome Institute (JGI-PGF)"/>
            <person name="Walter F."/>
            <person name="Albersmeier A."/>
            <person name="Kalinowski J."/>
            <person name="Ruckert C."/>
        </authorList>
    </citation>
    <scope>NUCLEOTIDE SEQUENCE</scope>
    <source>
        <strain evidence="2">CGMCC 4.7368</strain>
    </source>
</reference>
<dbReference type="AlphaFoldDB" id="A0A917YQI9"/>
<evidence type="ECO:0000313" key="3">
    <source>
        <dbReference type="Proteomes" id="UP000646523"/>
    </source>
</evidence>
<evidence type="ECO:0000313" key="2">
    <source>
        <dbReference type="EMBL" id="GGO63067.1"/>
    </source>
</evidence>
<evidence type="ECO:0000256" key="1">
    <source>
        <dbReference type="SAM" id="MobiDB-lite"/>
    </source>
</evidence>
<sequence length="181" mass="19430">MRPLYVQTDDLATDRITYVRYETEAALAIGDYRLPTSTTDVSKLREAAAIYQKLATTADGAHRDVMARIAFLDNQEEQRRLASAAQNPHAGPAQCMCGNPAAPGIVHRQDGPCYRVDNPPCQTCKGNGCPHCAGHGLAVVNPPQEATQTRDLKLVHDGRAPMPSAASFTPPTRTPAPTPGN</sequence>
<accession>A0A917YQI9</accession>